<feature type="region of interest" description="Disordered" evidence="1">
    <location>
        <begin position="177"/>
        <end position="351"/>
    </location>
</feature>
<feature type="compositionally biased region" description="Polar residues" evidence="1">
    <location>
        <begin position="224"/>
        <end position="233"/>
    </location>
</feature>
<accession>A0A4Y7PZ45</accession>
<organism evidence="2 3">
    <name type="scientific">Rickenella mellea</name>
    <dbReference type="NCBI Taxonomy" id="50990"/>
    <lineage>
        <taxon>Eukaryota</taxon>
        <taxon>Fungi</taxon>
        <taxon>Dikarya</taxon>
        <taxon>Basidiomycota</taxon>
        <taxon>Agaricomycotina</taxon>
        <taxon>Agaricomycetes</taxon>
        <taxon>Hymenochaetales</taxon>
        <taxon>Rickenellaceae</taxon>
        <taxon>Rickenella</taxon>
    </lineage>
</organism>
<sequence>MAETPSTIPPPPGQISIIVKKSSDPASASHGDDDKDKNPETSHSDRLSATRDTGFPPFAETKVSCAVTLNLATGESSTSSQTLSLHIHEESLEPSVNATVTGHKAVSIEHSAPRRFNSTPFAQRGRRQINLPDGSSSFQSRKQKAPTLAGLSFTAADSSVLVQASMAVKLPSHLRSVAEDKDKDEHAEASGPDSLPSRRDTEVPPISETEASAASVTDLMNGDSCVSPQTQSPDPHAESPGHSTKATVTGGKAVSTTHSLPSRHNPTPSAPNSRPALLDRQINLPAGSSSPKSHKRKAPSLASKGKIPGIRHPTPTSPTKKPKTASVKTKSGERHSAKSVTTSPKPRPEPLVFSERRRAIDMLAFILMQYRAGLMKDFLWVLFTDLSPLVLRGQFDEALEKEEFFSFKTRVPDVARHQMCSLDYVLYDHSRDPHHDQRMARMDKLSLRRDGRTAIPSSLTHDDEFF</sequence>
<feature type="compositionally biased region" description="Basic and acidic residues" evidence="1">
    <location>
        <begin position="30"/>
        <end position="49"/>
    </location>
</feature>
<protein>
    <submittedName>
        <fullName evidence="2">Uncharacterized protein</fullName>
    </submittedName>
</protein>
<feature type="compositionally biased region" description="Polar residues" evidence="1">
    <location>
        <begin position="254"/>
        <end position="272"/>
    </location>
</feature>
<name>A0A4Y7PZ45_9AGAM</name>
<dbReference type="VEuPathDB" id="FungiDB:BD410DRAFT_829673"/>
<feature type="region of interest" description="Disordered" evidence="1">
    <location>
        <begin position="1"/>
        <end position="57"/>
    </location>
</feature>
<evidence type="ECO:0000256" key="1">
    <source>
        <dbReference type="SAM" id="MobiDB-lite"/>
    </source>
</evidence>
<proteinExistence type="predicted"/>
<gene>
    <name evidence="2" type="ORF">BD410DRAFT_829673</name>
</gene>
<keyword evidence="3" id="KW-1185">Reference proteome</keyword>
<dbReference type="Proteomes" id="UP000294933">
    <property type="component" value="Unassembled WGS sequence"/>
</dbReference>
<dbReference type="EMBL" id="ML170188">
    <property type="protein sequence ID" value="TDL20415.1"/>
    <property type="molecule type" value="Genomic_DNA"/>
</dbReference>
<evidence type="ECO:0000313" key="3">
    <source>
        <dbReference type="Proteomes" id="UP000294933"/>
    </source>
</evidence>
<evidence type="ECO:0000313" key="2">
    <source>
        <dbReference type="EMBL" id="TDL20415.1"/>
    </source>
</evidence>
<reference evidence="2 3" key="1">
    <citation type="submission" date="2018-06" db="EMBL/GenBank/DDBJ databases">
        <title>A transcriptomic atlas of mushroom development highlights an independent origin of complex multicellularity.</title>
        <authorList>
            <consortium name="DOE Joint Genome Institute"/>
            <person name="Krizsan K."/>
            <person name="Almasi E."/>
            <person name="Merenyi Z."/>
            <person name="Sahu N."/>
            <person name="Viragh M."/>
            <person name="Koszo T."/>
            <person name="Mondo S."/>
            <person name="Kiss B."/>
            <person name="Balint B."/>
            <person name="Kues U."/>
            <person name="Barry K."/>
            <person name="Hegedus J.C."/>
            <person name="Henrissat B."/>
            <person name="Johnson J."/>
            <person name="Lipzen A."/>
            <person name="Ohm R."/>
            <person name="Nagy I."/>
            <person name="Pangilinan J."/>
            <person name="Yan J."/>
            <person name="Xiong Y."/>
            <person name="Grigoriev I.V."/>
            <person name="Hibbett D.S."/>
            <person name="Nagy L.G."/>
        </authorList>
    </citation>
    <scope>NUCLEOTIDE SEQUENCE [LARGE SCALE GENOMIC DNA]</scope>
    <source>
        <strain evidence="2 3">SZMC22713</strain>
    </source>
</reference>
<feature type="compositionally biased region" description="Basic and acidic residues" evidence="1">
    <location>
        <begin position="177"/>
        <end position="188"/>
    </location>
</feature>
<dbReference type="AlphaFoldDB" id="A0A4Y7PZ45"/>
<feature type="compositionally biased region" description="Low complexity" evidence="1">
    <location>
        <begin position="313"/>
        <end position="329"/>
    </location>
</feature>